<dbReference type="Proteomes" id="UP000003688">
    <property type="component" value="Unassembled WGS sequence"/>
</dbReference>
<dbReference type="EMBL" id="ABOX02000053">
    <property type="protein sequence ID" value="EEF57964.1"/>
    <property type="molecule type" value="Genomic_DNA"/>
</dbReference>
<keyword evidence="2" id="KW-1185">Reference proteome</keyword>
<proteinExistence type="predicted"/>
<sequence length="172" mass="19472">MAFKISPKPTQMVHSATLKSNTGEAELVIEFITPAKYTCQPGFESSIRLNGIHWDGDHTHPFQTAINGLWLMAEDLMALRDYIVNYINQPLDRLNPEDLKGEFELARLPDQSLRFRFEPESGSSSKLNPEVFITMTAGRLRSEFHFVTDQSCLAIFAREMSAPLRGSHENTV</sequence>
<reference evidence="1 2" key="1">
    <citation type="journal article" date="2011" name="J. Bacteriol.">
        <title>Genome sequence of 'Pedosphaera parvula' Ellin514, an aerobic Verrucomicrobial isolate from pasture soil.</title>
        <authorList>
            <person name="Kant R."/>
            <person name="van Passel M.W."/>
            <person name="Sangwan P."/>
            <person name="Palva A."/>
            <person name="Lucas S."/>
            <person name="Copeland A."/>
            <person name="Lapidus A."/>
            <person name="Glavina Del Rio T."/>
            <person name="Dalin E."/>
            <person name="Tice H."/>
            <person name="Bruce D."/>
            <person name="Goodwin L."/>
            <person name="Pitluck S."/>
            <person name="Chertkov O."/>
            <person name="Larimer F.W."/>
            <person name="Land M.L."/>
            <person name="Hauser L."/>
            <person name="Brettin T.S."/>
            <person name="Detter J.C."/>
            <person name="Han S."/>
            <person name="de Vos W.M."/>
            <person name="Janssen P.H."/>
            <person name="Smidt H."/>
        </authorList>
    </citation>
    <scope>NUCLEOTIDE SEQUENCE [LARGE SCALE GENOMIC DNA]</scope>
    <source>
        <strain evidence="1 2">Ellin514</strain>
    </source>
</reference>
<name>B9XQE0_PEDPL</name>
<organism evidence="1 2">
    <name type="scientific">Pedosphaera parvula (strain Ellin514)</name>
    <dbReference type="NCBI Taxonomy" id="320771"/>
    <lineage>
        <taxon>Bacteria</taxon>
        <taxon>Pseudomonadati</taxon>
        <taxon>Verrucomicrobiota</taxon>
        <taxon>Pedosphaerae</taxon>
        <taxon>Pedosphaerales</taxon>
        <taxon>Pedosphaeraceae</taxon>
        <taxon>Pedosphaera</taxon>
    </lineage>
</organism>
<evidence type="ECO:0000313" key="2">
    <source>
        <dbReference type="Proteomes" id="UP000003688"/>
    </source>
</evidence>
<gene>
    <name evidence="1" type="ORF">Cflav_PD1139</name>
</gene>
<comment type="caution">
    <text evidence="1">The sequence shown here is derived from an EMBL/GenBank/DDBJ whole genome shotgun (WGS) entry which is preliminary data.</text>
</comment>
<accession>B9XQE0</accession>
<evidence type="ECO:0000313" key="1">
    <source>
        <dbReference type="EMBL" id="EEF57964.1"/>
    </source>
</evidence>
<dbReference type="AlphaFoldDB" id="B9XQE0"/>
<dbReference type="STRING" id="320771.Cflav_PD1139"/>
<protein>
    <submittedName>
        <fullName evidence="1">Uncharacterized protein</fullName>
    </submittedName>
</protein>